<keyword evidence="2" id="KW-0812">Transmembrane</keyword>
<evidence type="ECO:0000313" key="4">
    <source>
        <dbReference type="Proteomes" id="UP000265703"/>
    </source>
</evidence>
<protein>
    <submittedName>
        <fullName evidence="3">Uncharacterized protein</fullName>
    </submittedName>
</protein>
<gene>
    <name evidence="3" type="ORF">C1645_877673</name>
</gene>
<dbReference type="AlphaFoldDB" id="A0A397STX5"/>
<comment type="caution">
    <text evidence="3">The sequence shown here is derived from an EMBL/GenBank/DDBJ whole genome shotgun (WGS) entry which is preliminary data.</text>
</comment>
<evidence type="ECO:0000256" key="1">
    <source>
        <dbReference type="SAM" id="MobiDB-lite"/>
    </source>
</evidence>
<feature type="compositionally biased region" description="Low complexity" evidence="1">
    <location>
        <begin position="193"/>
        <end position="231"/>
    </location>
</feature>
<name>A0A397STX5_9GLOM</name>
<reference evidence="3 4" key="1">
    <citation type="submission" date="2018-06" db="EMBL/GenBank/DDBJ databases">
        <title>Comparative genomics reveals the genomic features of Rhizophagus irregularis, R. cerebriforme, R. diaphanum and Gigaspora rosea, and their symbiotic lifestyle signature.</title>
        <authorList>
            <person name="Morin E."/>
            <person name="San Clemente H."/>
            <person name="Chen E.C.H."/>
            <person name="De La Providencia I."/>
            <person name="Hainaut M."/>
            <person name="Kuo A."/>
            <person name="Kohler A."/>
            <person name="Murat C."/>
            <person name="Tang N."/>
            <person name="Roy S."/>
            <person name="Loubradou J."/>
            <person name="Henrissat B."/>
            <person name="Grigoriev I.V."/>
            <person name="Corradi N."/>
            <person name="Roux C."/>
            <person name="Martin F.M."/>
        </authorList>
    </citation>
    <scope>NUCLEOTIDE SEQUENCE [LARGE SCALE GENOMIC DNA]</scope>
    <source>
        <strain evidence="3 4">DAOM 227022</strain>
    </source>
</reference>
<feature type="transmembrane region" description="Helical" evidence="2">
    <location>
        <begin position="251"/>
        <end position="272"/>
    </location>
</feature>
<evidence type="ECO:0000256" key="2">
    <source>
        <dbReference type="SAM" id="Phobius"/>
    </source>
</evidence>
<sequence>MITINNIFTGNVNASKQSFSVMGASFFGNINIGKNKYCTFFINFGIPFLRSGCSSIQVLVKEIMHIYIIKMALVIKEMMANDCDLVKWKIMTIVSLVYGLVWGIREALAISDTEILAKCWTLSGTQTSMVKLSILEVLSRHEITIDSFLNLSKGSMIWKVTVTEGEYELTMIDDQSMMLPASTEIFRIYPASANPNPPSGSTSNTTTVATPTNTGNSGGSKTDSTTSSNTGEPSSSNVGDGGLSKDSITTIVVSLIGVIGAIITTFITVRCVRNRSKVINYSNIYA</sequence>
<keyword evidence="4" id="KW-1185">Reference proteome</keyword>
<proteinExistence type="predicted"/>
<organism evidence="3 4">
    <name type="scientific">Glomus cerebriforme</name>
    <dbReference type="NCBI Taxonomy" id="658196"/>
    <lineage>
        <taxon>Eukaryota</taxon>
        <taxon>Fungi</taxon>
        <taxon>Fungi incertae sedis</taxon>
        <taxon>Mucoromycota</taxon>
        <taxon>Glomeromycotina</taxon>
        <taxon>Glomeromycetes</taxon>
        <taxon>Glomerales</taxon>
        <taxon>Glomeraceae</taxon>
        <taxon>Glomus</taxon>
    </lineage>
</organism>
<keyword evidence="2" id="KW-0472">Membrane</keyword>
<evidence type="ECO:0000313" key="3">
    <source>
        <dbReference type="EMBL" id="RIA88036.1"/>
    </source>
</evidence>
<dbReference type="Proteomes" id="UP000265703">
    <property type="component" value="Unassembled WGS sequence"/>
</dbReference>
<accession>A0A397STX5</accession>
<keyword evidence="2" id="KW-1133">Transmembrane helix</keyword>
<dbReference type="EMBL" id="QKYT01000282">
    <property type="protein sequence ID" value="RIA88036.1"/>
    <property type="molecule type" value="Genomic_DNA"/>
</dbReference>
<feature type="region of interest" description="Disordered" evidence="1">
    <location>
        <begin position="193"/>
        <end position="241"/>
    </location>
</feature>